<name>A0A2P6P9Q1_ROSCH</name>
<dbReference type="Proteomes" id="UP000238479">
    <property type="component" value="Chromosome 7"/>
</dbReference>
<evidence type="ECO:0000256" key="4">
    <source>
        <dbReference type="ARBA" id="ARBA00023163"/>
    </source>
</evidence>
<evidence type="ECO:0000313" key="7">
    <source>
        <dbReference type="Proteomes" id="UP000238479"/>
    </source>
</evidence>
<keyword evidence="2" id="KW-0805">Transcription regulation</keyword>
<evidence type="ECO:0000256" key="3">
    <source>
        <dbReference type="ARBA" id="ARBA00023125"/>
    </source>
</evidence>
<dbReference type="GO" id="GO:0003677">
    <property type="term" value="F:DNA binding"/>
    <property type="evidence" value="ECO:0007669"/>
    <property type="project" value="UniProtKB-KW"/>
</dbReference>
<keyword evidence="5" id="KW-0539">Nucleus</keyword>
<accession>A0A2P6P9Q1</accession>
<keyword evidence="4" id="KW-0804">Transcription</keyword>
<dbReference type="AlphaFoldDB" id="A0A2P6P9Q1"/>
<evidence type="ECO:0000313" key="6">
    <source>
        <dbReference type="EMBL" id="PRQ18660.1"/>
    </source>
</evidence>
<protein>
    <submittedName>
        <fullName evidence="6">Putative DNA-binding pseudobarrel domain-containing protein</fullName>
    </submittedName>
</protein>
<organism evidence="6 7">
    <name type="scientific">Rosa chinensis</name>
    <name type="common">China rose</name>
    <dbReference type="NCBI Taxonomy" id="74649"/>
    <lineage>
        <taxon>Eukaryota</taxon>
        <taxon>Viridiplantae</taxon>
        <taxon>Streptophyta</taxon>
        <taxon>Embryophyta</taxon>
        <taxon>Tracheophyta</taxon>
        <taxon>Spermatophyta</taxon>
        <taxon>Magnoliopsida</taxon>
        <taxon>eudicotyledons</taxon>
        <taxon>Gunneridae</taxon>
        <taxon>Pentapetalae</taxon>
        <taxon>rosids</taxon>
        <taxon>fabids</taxon>
        <taxon>Rosales</taxon>
        <taxon>Rosaceae</taxon>
        <taxon>Rosoideae</taxon>
        <taxon>Rosoideae incertae sedis</taxon>
        <taxon>Rosa</taxon>
    </lineage>
</organism>
<evidence type="ECO:0000256" key="5">
    <source>
        <dbReference type="ARBA" id="ARBA00023242"/>
    </source>
</evidence>
<proteinExistence type="predicted"/>
<evidence type="ECO:0000256" key="1">
    <source>
        <dbReference type="ARBA" id="ARBA00004123"/>
    </source>
</evidence>
<gene>
    <name evidence="6" type="ORF">RchiOBHm_Chr7g0208501</name>
</gene>
<dbReference type="InterPro" id="IPR015300">
    <property type="entry name" value="DNA-bd_pseudobarrel_sf"/>
</dbReference>
<keyword evidence="7" id="KW-1185">Reference proteome</keyword>
<evidence type="ECO:0000256" key="2">
    <source>
        <dbReference type="ARBA" id="ARBA00023015"/>
    </source>
</evidence>
<dbReference type="GO" id="GO:0005634">
    <property type="term" value="C:nucleus"/>
    <property type="evidence" value="ECO:0007669"/>
    <property type="project" value="UniProtKB-SubCell"/>
</dbReference>
<keyword evidence="3 6" id="KW-0238">DNA-binding</keyword>
<comment type="caution">
    <text evidence="6">The sequence shown here is derived from an EMBL/GenBank/DDBJ whole genome shotgun (WGS) entry which is preliminary data.</text>
</comment>
<sequence>MPKSNIGSREAMVYKLNETTRDRLRMEGWCNVCKENQISFGDTLVIEVVKHSVSQLHVYKGGAALDAETES</sequence>
<comment type="subcellular location">
    <subcellularLocation>
        <location evidence="1">Nucleus</location>
    </subcellularLocation>
</comment>
<reference evidence="6 7" key="1">
    <citation type="journal article" date="2018" name="Nat. Genet.">
        <title>The Rosa genome provides new insights in the design of modern roses.</title>
        <authorList>
            <person name="Bendahmane M."/>
        </authorList>
    </citation>
    <scope>NUCLEOTIDE SEQUENCE [LARGE SCALE GENOMIC DNA]</scope>
    <source>
        <strain evidence="7">cv. Old Blush</strain>
    </source>
</reference>
<dbReference type="EMBL" id="PDCK01000045">
    <property type="protein sequence ID" value="PRQ18660.1"/>
    <property type="molecule type" value="Genomic_DNA"/>
</dbReference>
<dbReference type="SUPFAM" id="SSF101936">
    <property type="entry name" value="DNA-binding pseudobarrel domain"/>
    <property type="match status" value="1"/>
</dbReference>
<dbReference type="Gramene" id="PRQ18660">
    <property type="protein sequence ID" value="PRQ18660"/>
    <property type="gene ID" value="RchiOBHm_Chr7g0208501"/>
</dbReference>